<dbReference type="NCBIfam" id="NF006942">
    <property type="entry name" value="PRK09424.1"/>
    <property type="match status" value="1"/>
</dbReference>
<dbReference type="PIRSF" id="PIRSF000203">
    <property type="entry name" value="NADP_transhydrogenase_alpha"/>
    <property type="match status" value="1"/>
</dbReference>
<dbReference type="EMBL" id="BSTI01000004">
    <property type="protein sequence ID" value="GLY65558.1"/>
    <property type="molecule type" value="Genomic_DNA"/>
</dbReference>
<dbReference type="EC" id="7.1.1.1" evidence="3"/>
<proteinExistence type="predicted"/>
<evidence type="ECO:0000256" key="4">
    <source>
        <dbReference type="ARBA" id="ARBA00022475"/>
    </source>
</evidence>
<keyword evidence="9" id="KW-1278">Translocase</keyword>
<dbReference type="Proteomes" id="UP001165136">
    <property type="component" value="Unassembled WGS sequence"/>
</dbReference>
<dbReference type="Pfam" id="PF12769">
    <property type="entry name" value="PNTB_4TM"/>
    <property type="match status" value="1"/>
</dbReference>
<dbReference type="InterPro" id="IPR007698">
    <property type="entry name" value="AlaDH/PNT_NAD(H)-bd"/>
</dbReference>
<dbReference type="RefSeq" id="WP_285486719.1">
    <property type="nucleotide sequence ID" value="NZ_BSTI01000004.1"/>
</dbReference>
<evidence type="ECO:0000256" key="18">
    <source>
        <dbReference type="SAM" id="Phobius"/>
    </source>
</evidence>
<dbReference type="Pfam" id="PF01262">
    <property type="entry name" value="AlaDh_PNT_C"/>
    <property type="match status" value="1"/>
</dbReference>
<dbReference type="GO" id="GO:0005886">
    <property type="term" value="C:plasma membrane"/>
    <property type="evidence" value="ECO:0007669"/>
    <property type="project" value="UniProtKB-SubCell"/>
</dbReference>
<dbReference type="CDD" id="cd05304">
    <property type="entry name" value="Rubrum_tdh"/>
    <property type="match status" value="1"/>
</dbReference>
<dbReference type="GO" id="GO:0006740">
    <property type="term" value="P:NADPH regeneration"/>
    <property type="evidence" value="ECO:0007669"/>
    <property type="project" value="TreeGrafter"/>
</dbReference>
<comment type="caution">
    <text evidence="21">The sequence shown here is derived from an EMBL/GenBank/DDBJ whole genome shotgun (WGS) entry which is preliminary data.</text>
</comment>
<feature type="transmembrane region" description="Helical" evidence="18">
    <location>
        <begin position="479"/>
        <end position="497"/>
    </location>
</feature>
<comment type="subcellular location">
    <subcellularLocation>
        <location evidence="2">Cell inner membrane</location>
        <topology evidence="2">Multi-pass membrane protein</topology>
    </subcellularLocation>
</comment>
<evidence type="ECO:0000313" key="22">
    <source>
        <dbReference type="Proteomes" id="UP001165136"/>
    </source>
</evidence>
<evidence type="ECO:0000259" key="20">
    <source>
        <dbReference type="SMART" id="SM01003"/>
    </source>
</evidence>
<protein>
    <recommendedName>
        <fullName evidence="14">NAD(P) transhydrogenase subunit alpha</fullName>
        <ecNumber evidence="3">7.1.1.1</ecNumber>
    </recommendedName>
    <alternativeName>
        <fullName evidence="16">Nicotinamide nucleotide transhydrogenase subunit alpha</fullName>
    </alternativeName>
    <alternativeName>
        <fullName evidence="15">Pyridine nucleotide transhydrogenase subunit alpha</fullName>
    </alternativeName>
</protein>
<dbReference type="Gene3D" id="3.40.50.720">
    <property type="entry name" value="NAD(P)-binding Rossmann-like Domain"/>
    <property type="match status" value="2"/>
</dbReference>
<feature type="domain" description="Alanine dehydrogenase/pyridine nucleotide transhydrogenase N-terminal" evidence="20">
    <location>
        <begin position="26"/>
        <end position="159"/>
    </location>
</feature>
<evidence type="ECO:0000256" key="13">
    <source>
        <dbReference type="ARBA" id="ARBA00048202"/>
    </source>
</evidence>
<keyword evidence="7" id="KW-0547">Nucleotide-binding</keyword>
<evidence type="ECO:0000256" key="14">
    <source>
        <dbReference type="ARBA" id="ARBA00071831"/>
    </source>
</evidence>
<evidence type="ECO:0000256" key="8">
    <source>
        <dbReference type="ARBA" id="ARBA00022857"/>
    </source>
</evidence>
<keyword evidence="8" id="KW-0521">NADP</keyword>
<keyword evidence="11" id="KW-0520">NAD</keyword>
<evidence type="ECO:0000256" key="15">
    <source>
        <dbReference type="ARBA" id="ARBA00079788"/>
    </source>
</evidence>
<dbReference type="FunFam" id="3.40.50.720:FF:000063">
    <property type="entry name" value="NAD(P) transhydrogenase subunit alpha"/>
    <property type="match status" value="1"/>
</dbReference>
<feature type="region of interest" description="Disordered" evidence="17">
    <location>
        <begin position="1"/>
        <end position="37"/>
    </location>
</feature>
<dbReference type="FunFam" id="3.40.50.720:FF:000028">
    <property type="entry name" value="NAD(P) transhydrogenase subunit alpha"/>
    <property type="match status" value="1"/>
</dbReference>
<dbReference type="InterPro" id="IPR026255">
    <property type="entry name" value="NADP_transhyd_a"/>
</dbReference>
<evidence type="ECO:0000256" key="17">
    <source>
        <dbReference type="SAM" id="MobiDB-lite"/>
    </source>
</evidence>
<gene>
    <name evidence="21" type="primary">pntA</name>
    <name evidence="21" type="ORF">Atai01_21770</name>
</gene>
<evidence type="ECO:0000256" key="11">
    <source>
        <dbReference type="ARBA" id="ARBA00023027"/>
    </source>
</evidence>
<evidence type="ECO:0000256" key="7">
    <source>
        <dbReference type="ARBA" id="ARBA00022741"/>
    </source>
</evidence>
<evidence type="ECO:0000256" key="6">
    <source>
        <dbReference type="ARBA" id="ARBA00022692"/>
    </source>
</evidence>
<sequence length="536" mass="54817">MPETQNGSRNPELDDETSASPPKRIGVPTESTPGETRVAATPATVRQLLALGYDVLVESGAGLESSFTDEAFTEAGAKIGGREDVWRSDIVLKVNAPSDAEIGSLAEGATLVGLISPGLNPGLVETLAGRPVTVLAMDAVPRISRAQSLDVLSSMANIAGYRAVIEAAHAFGRFFTGQVTAAGKVPPAKVLIAGAGVAGLAAIGAASSLGAVVRATDPRPEVADQVRSLGGEYLAVNVEQEASTDGYAKATSADYDRRAAEIYAEQAADVDIIVTTALIPGRPAPKLISAEHVASMKAGSVIVDMAAAQGGNVEGSVAGEVVVTANGVTIIGYTDLAGRLPAQASQLYGTNLVNLMKLLTPGKNGQLTLDLEDVVQRSITVVHNGEKLWPPPPVQVSAAPAAPPPAAAPAAGNGSVSGKRTLTPARAYAITGLAVSVLFLLTAFAPGQLLGNFTVFVLAVVIGYYVIGKVHHALHTPLMSVTNAISGIVIVGALLQIGHEHTAVTVLAAIAIFLASINVFGGFAVTRRMLGMFSRS</sequence>
<dbReference type="SUPFAM" id="SSF51735">
    <property type="entry name" value="NAD(P)-binding Rossmann-fold domains"/>
    <property type="match status" value="1"/>
</dbReference>
<dbReference type="SUPFAM" id="SSF52283">
    <property type="entry name" value="Formate/glycerate dehydrogenase catalytic domain-like"/>
    <property type="match status" value="1"/>
</dbReference>
<keyword evidence="12 18" id="KW-0472">Membrane</keyword>
<accession>A0A9W6VBZ8</accession>
<dbReference type="SMART" id="SM01002">
    <property type="entry name" value="AlaDh_PNT_C"/>
    <property type="match status" value="1"/>
</dbReference>
<dbReference type="PANTHER" id="PTHR10160:SF19">
    <property type="entry name" value="PROTON-TRANSLOCATING NAD(P)(+) TRANSHYDROGENASE"/>
    <property type="match status" value="1"/>
</dbReference>
<evidence type="ECO:0000313" key="21">
    <source>
        <dbReference type="EMBL" id="GLY65558.1"/>
    </source>
</evidence>
<evidence type="ECO:0000256" key="1">
    <source>
        <dbReference type="ARBA" id="ARBA00003943"/>
    </source>
</evidence>
<dbReference type="NCBIfam" id="TIGR00561">
    <property type="entry name" value="pntA"/>
    <property type="match status" value="1"/>
</dbReference>
<keyword evidence="10 18" id="KW-1133">Transmembrane helix</keyword>
<organism evidence="21 22">
    <name type="scientific">Amycolatopsis taiwanensis</name>
    <dbReference type="NCBI Taxonomy" id="342230"/>
    <lineage>
        <taxon>Bacteria</taxon>
        <taxon>Bacillati</taxon>
        <taxon>Actinomycetota</taxon>
        <taxon>Actinomycetes</taxon>
        <taxon>Pseudonocardiales</taxon>
        <taxon>Pseudonocardiaceae</taxon>
        <taxon>Amycolatopsis</taxon>
    </lineage>
</organism>
<comment type="function">
    <text evidence="1">The transhydrogenation between NADH and NADP is coupled to respiration and ATP hydrolysis and functions as a proton pump across the membrane.</text>
</comment>
<comment type="catalytic activity">
    <reaction evidence="13">
        <text>NAD(+) + NADPH + H(+)(in) = NADH + NADP(+) + H(+)(out)</text>
        <dbReference type="Rhea" id="RHEA:47992"/>
        <dbReference type="ChEBI" id="CHEBI:15378"/>
        <dbReference type="ChEBI" id="CHEBI:57540"/>
        <dbReference type="ChEBI" id="CHEBI:57783"/>
        <dbReference type="ChEBI" id="CHEBI:57945"/>
        <dbReference type="ChEBI" id="CHEBI:58349"/>
        <dbReference type="EC" id="7.1.1.1"/>
    </reaction>
</comment>
<evidence type="ECO:0000256" key="2">
    <source>
        <dbReference type="ARBA" id="ARBA00004429"/>
    </source>
</evidence>
<feature type="transmembrane region" description="Helical" evidence="18">
    <location>
        <begin position="427"/>
        <end position="444"/>
    </location>
</feature>
<keyword evidence="6 18" id="KW-0812">Transmembrane</keyword>
<evidence type="ECO:0000256" key="12">
    <source>
        <dbReference type="ARBA" id="ARBA00023136"/>
    </source>
</evidence>
<name>A0A9W6VBZ8_9PSEU</name>
<evidence type="ECO:0000256" key="5">
    <source>
        <dbReference type="ARBA" id="ARBA00022519"/>
    </source>
</evidence>
<evidence type="ECO:0000256" key="3">
    <source>
        <dbReference type="ARBA" id="ARBA00012943"/>
    </source>
</evidence>
<dbReference type="GO" id="GO:0050661">
    <property type="term" value="F:NADP binding"/>
    <property type="evidence" value="ECO:0007669"/>
    <property type="project" value="TreeGrafter"/>
</dbReference>
<evidence type="ECO:0000259" key="19">
    <source>
        <dbReference type="SMART" id="SM01002"/>
    </source>
</evidence>
<reference evidence="21" key="1">
    <citation type="submission" date="2023-03" db="EMBL/GenBank/DDBJ databases">
        <title>Amycolatopsis taiwanensis NBRC 103393.</title>
        <authorList>
            <person name="Ichikawa N."/>
            <person name="Sato H."/>
            <person name="Tonouchi N."/>
        </authorList>
    </citation>
    <scope>NUCLEOTIDE SEQUENCE</scope>
    <source>
        <strain evidence="21">NBRC 103393</strain>
    </source>
</reference>
<evidence type="ECO:0000256" key="16">
    <source>
        <dbReference type="ARBA" id="ARBA00083734"/>
    </source>
</evidence>
<feature type="domain" description="Alanine dehydrogenase/pyridine nucleotide transhydrogenase NAD(H)-binding" evidence="19">
    <location>
        <begin position="168"/>
        <end position="332"/>
    </location>
</feature>
<feature type="transmembrane region" description="Helical" evidence="18">
    <location>
        <begin position="450"/>
        <end position="467"/>
    </location>
</feature>
<dbReference type="Pfam" id="PF05222">
    <property type="entry name" value="AlaDh_PNT_N"/>
    <property type="match status" value="1"/>
</dbReference>
<feature type="transmembrane region" description="Helical" evidence="18">
    <location>
        <begin position="503"/>
        <end position="525"/>
    </location>
</feature>
<keyword evidence="4" id="KW-1003">Cell membrane</keyword>
<evidence type="ECO:0000256" key="9">
    <source>
        <dbReference type="ARBA" id="ARBA00022967"/>
    </source>
</evidence>
<evidence type="ECO:0000256" key="10">
    <source>
        <dbReference type="ARBA" id="ARBA00022989"/>
    </source>
</evidence>
<dbReference type="AlphaFoldDB" id="A0A9W6VBZ8"/>
<dbReference type="InterPro" id="IPR007886">
    <property type="entry name" value="AlaDH/PNT_N"/>
</dbReference>
<feature type="region of interest" description="Disordered" evidence="17">
    <location>
        <begin position="396"/>
        <end position="417"/>
    </location>
</feature>
<dbReference type="PANTHER" id="PTHR10160">
    <property type="entry name" value="NAD(P) TRANSHYDROGENASE"/>
    <property type="match status" value="1"/>
</dbReference>
<keyword evidence="5" id="KW-0997">Cell inner membrane</keyword>
<dbReference type="GO" id="GO:0008750">
    <property type="term" value="F:proton-translocating NAD(P)+ transhydrogenase activity"/>
    <property type="evidence" value="ECO:0007669"/>
    <property type="project" value="UniProtKB-EC"/>
</dbReference>
<keyword evidence="22" id="KW-1185">Reference proteome</keyword>
<dbReference type="InterPro" id="IPR036291">
    <property type="entry name" value="NAD(P)-bd_dom_sf"/>
</dbReference>
<dbReference type="InterPro" id="IPR024605">
    <property type="entry name" value="NADP_transhyd_a_C"/>
</dbReference>
<dbReference type="SMART" id="SM01003">
    <property type="entry name" value="AlaDh_PNT_N"/>
    <property type="match status" value="1"/>
</dbReference>